<dbReference type="GO" id="GO:0005737">
    <property type="term" value="C:cytoplasm"/>
    <property type="evidence" value="ECO:0007669"/>
    <property type="project" value="TreeGrafter"/>
</dbReference>
<dbReference type="EMBL" id="CATQJL010000349">
    <property type="protein sequence ID" value="CAJ0610679.1"/>
    <property type="molecule type" value="Genomic_DNA"/>
</dbReference>
<dbReference type="GO" id="GO:0009330">
    <property type="term" value="C:DNA topoisomerase type II (double strand cut, ATP-hydrolyzing) complex"/>
    <property type="evidence" value="ECO:0007669"/>
    <property type="project" value="TreeGrafter"/>
</dbReference>
<keyword evidence="8" id="KW-1185">Reference proteome</keyword>
<evidence type="ECO:0000256" key="4">
    <source>
        <dbReference type="ARBA" id="ARBA00023235"/>
    </source>
</evidence>
<evidence type="ECO:0000256" key="5">
    <source>
        <dbReference type="PROSITE-ProRule" id="PRU01384"/>
    </source>
</evidence>
<dbReference type="GO" id="GO:0003918">
    <property type="term" value="F:DNA topoisomerase type II (double strand cut, ATP-hydrolyzing) activity"/>
    <property type="evidence" value="ECO:0007669"/>
    <property type="project" value="UniProtKB-EC"/>
</dbReference>
<dbReference type="PANTHER" id="PTHR43493">
    <property type="entry name" value="DNA GYRASE/TOPOISOMERASE SUBUNIT A"/>
    <property type="match status" value="1"/>
</dbReference>
<accession>A0AA36HIJ3</accession>
<dbReference type="PROSITE" id="PS52040">
    <property type="entry name" value="TOPO_IIA"/>
    <property type="match status" value="1"/>
</dbReference>
<evidence type="ECO:0000313" key="7">
    <source>
        <dbReference type="EMBL" id="CAJ0610679.1"/>
    </source>
</evidence>
<evidence type="ECO:0000256" key="3">
    <source>
        <dbReference type="ARBA" id="ARBA00023125"/>
    </source>
</evidence>
<evidence type="ECO:0000313" key="8">
    <source>
        <dbReference type="Proteomes" id="UP001176961"/>
    </source>
</evidence>
<gene>
    <name evidence="7" type="ORF">CYNAS_LOCUS22662</name>
</gene>
<protein>
    <recommendedName>
        <fullName evidence="6">Topo IIA-type catalytic domain-containing protein</fullName>
    </recommendedName>
</protein>
<dbReference type="Proteomes" id="UP001176961">
    <property type="component" value="Unassembled WGS sequence"/>
</dbReference>
<feature type="domain" description="Topo IIA-type catalytic" evidence="6">
    <location>
        <begin position="1"/>
        <end position="285"/>
    </location>
</feature>
<proteinExistence type="inferred from homology"/>
<dbReference type="AlphaFoldDB" id="A0AA36HIJ3"/>
<keyword evidence="4 5" id="KW-0413">Isomerase</keyword>
<dbReference type="Gene3D" id="3.90.199.10">
    <property type="entry name" value="Topoisomerase II, domain 5"/>
    <property type="match status" value="2"/>
</dbReference>
<comment type="catalytic activity">
    <reaction evidence="5">
        <text>ATP-dependent breakage, passage and rejoining of double-stranded DNA.</text>
        <dbReference type="EC" id="5.6.2.2"/>
    </reaction>
</comment>
<dbReference type="InterPro" id="IPR013758">
    <property type="entry name" value="Topo_IIA_A/C_ab"/>
</dbReference>
<evidence type="ECO:0000256" key="1">
    <source>
        <dbReference type="ARBA" id="ARBA00008263"/>
    </source>
</evidence>
<dbReference type="InterPro" id="IPR002205">
    <property type="entry name" value="Topo_IIA_dom_A"/>
</dbReference>
<dbReference type="SUPFAM" id="SSF56719">
    <property type="entry name" value="Type II DNA topoisomerase"/>
    <property type="match status" value="1"/>
</dbReference>
<organism evidence="7 8">
    <name type="scientific">Cylicocyclus nassatus</name>
    <name type="common">Nematode worm</name>
    <dbReference type="NCBI Taxonomy" id="53992"/>
    <lineage>
        <taxon>Eukaryota</taxon>
        <taxon>Metazoa</taxon>
        <taxon>Ecdysozoa</taxon>
        <taxon>Nematoda</taxon>
        <taxon>Chromadorea</taxon>
        <taxon>Rhabditida</taxon>
        <taxon>Rhabditina</taxon>
        <taxon>Rhabditomorpha</taxon>
        <taxon>Strongyloidea</taxon>
        <taxon>Strongylidae</taxon>
        <taxon>Cylicocyclus</taxon>
    </lineage>
</organism>
<keyword evidence="2 5" id="KW-0799">Topoisomerase</keyword>
<comment type="similarity">
    <text evidence="1">Belongs to the type II topoisomerase GyrA/ParC subunit family.</text>
</comment>
<dbReference type="GO" id="GO:0003677">
    <property type="term" value="F:DNA binding"/>
    <property type="evidence" value="ECO:0007669"/>
    <property type="project" value="UniProtKB-UniRule"/>
</dbReference>
<dbReference type="Pfam" id="PF00521">
    <property type="entry name" value="DNA_topoisoIV"/>
    <property type="match status" value="1"/>
</dbReference>
<name>A0AA36HIJ3_CYLNA</name>
<dbReference type="InterPro" id="IPR050220">
    <property type="entry name" value="Type_II_DNA_Topoisomerases"/>
</dbReference>
<dbReference type="PANTHER" id="PTHR43493:SF5">
    <property type="entry name" value="DNA GYRASE SUBUNIT A, CHLOROPLASTIC_MITOCHONDRIAL"/>
    <property type="match status" value="1"/>
</dbReference>
<reference evidence="7" key="1">
    <citation type="submission" date="2023-07" db="EMBL/GenBank/DDBJ databases">
        <authorList>
            <consortium name="CYATHOMIX"/>
        </authorList>
    </citation>
    <scope>NUCLEOTIDE SEQUENCE</scope>
    <source>
        <strain evidence="7">N/A</strain>
    </source>
</reference>
<dbReference type="InterPro" id="IPR013760">
    <property type="entry name" value="Topo_IIA-like_dom_sf"/>
</dbReference>
<evidence type="ECO:0000259" key="6">
    <source>
        <dbReference type="PROSITE" id="PS52040"/>
    </source>
</evidence>
<dbReference type="GO" id="GO:0005524">
    <property type="term" value="F:ATP binding"/>
    <property type="evidence" value="ECO:0007669"/>
    <property type="project" value="InterPro"/>
</dbReference>
<dbReference type="GO" id="GO:0006265">
    <property type="term" value="P:DNA topological change"/>
    <property type="evidence" value="ECO:0007669"/>
    <property type="project" value="UniProtKB-UniRule"/>
</dbReference>
<comment type="caution">
    <text evidence="7">The sequence shown here is derived from an EMBL/GenBank/DDBJ whole genome shotgun (WGS) entry which is preliminary data.</text>
</comment>
<feature type="active site" description="O-(5'-phospho-DNA)-tyrosine intermediate" evidence="5">
    <location>
        <position position="41"/>
    </location>
</feature>
<sequence>MGVGDTIARMCQTFANNIPLISATGNAGNVTSGDDAAAPRYLDVLMPQFTKDILFDEFDGIGYTLSSDVPPYNLAEVADATIKLLKNPSAKVNLVPDLPTGCDIIVVDDETFVMQSSYEIDNDGPNPIKEILSADDESDLLNNDFRYIIRCKRIQTSDLNKVSSVDAAGQFIIKGDNETMGMFYVNSRKPYILYVTRLGRIRLNHSKFLTTGKKFGDPKPIIKLSPQDDLVAVFCVDKDQSVTLNHADSRVSTINIDSLNVSTMALPPERPKHVPGVKVIRATIS</sequence>
<keyword evidence="3 5" id="KW-0238">DNA-binding</keyword>
<evidence type="ECO:0000256" key="2">
    <source>
        <dbReference type="ARBA" id="ARBA00023029"/>
    </source>
</evidence>